<feature type="transmembrane region" description="Helical" evidence="1">
    <location>
        <begin position="91"/>
        <end position="111"/>
    </location>
</feature>
<organism evidence="2 3">
    <name type="scientific">Panicum virgatum</name>
    <name type="common">Blackwell switchgrass</name>
    <dbReference type="NCBI Taxonomy" id="38727"/>
    <lineage>
        <taxon>Eukaryota</taxon>
        <taxon>Viridiplantae</taxon>
        <taxon>Streptophyta</taxon>
        <taxon>Embryophyta</taxon>
        <taxon>Tracheophyta</taxon>
        <taxon>Spermatophyta</taxon>
        <taxon>Magnoliopsida</taxon>
        <taxon>Liliopsida</taxon>
        <taxon>Poales</taxon>
        <taxon>Poaceae</taxon>
        <taxon>PACMAD clade</taxon>
        <taxon>Panicoideae</taxon>
        <taxon>Panicodae</taxon>
        <taxon>Paniceae</taxon>
        <taxon>Panicinae</taxon>
        <taxon>Panicum</taxon>
        <taxon>Panicum sect. Hiantes</taxon>
    </lineage>
</organism>
<proteinExistence type="predicted"/>
<reference evidence="2" key="1">
    <citation type="submission" date="2020-05" db="EMBL/GenBank/DDBJ databases">
        <title>WGS assembly of Panicum virgatum.</title>
        <authorList>
            <person name="Lovell J.T."/>
            <person name="Jenkins J."/>
            <person name="Shu S."/>
            <person name="Juenger T.E."/>
            <person name="Schmutz J."/>
        </authorList>
    </citation>
    <scope>NUCLEOTIDE SEQUENCE</scope>
    <source>
        <strain evidence="2">AP13</strain>
    </source>
</reference>
<comment type="caution">
    <text evidence="2">The sequence shown here is derived from an EMBL/GenBank/DDBJ whole genome shotgun (WGS) entry which is preliminary data.</text>
</comment>
<keyword evidence="1" id="KW-1133">Transmembrane helix</keyword>
<dbReference type="AlphaFoldDB" id="A0A8T0SBS1"/>
<accession>A0A8T0SBS1</accession>
<dbReference type="EMBL" id="CM029045">
    <property type="protein sequence ID" value="KAG2595700.1"/>
    <property type="molecule type" value="Genomic_DNA"/>
</dbReference>
<dbReference type="Proteomes" id="UP000823388">
    <property type="component" value="Chromosome 5K"/>
</dbReference>
<evidence type="ECO:0000313" key="3">
    <source>
        <dbReference type="Proteomes" id="UP000823388"/>
    </source>
</evidence>
<keyword evidence="1" id="KW-0472">Membrane</keyword>
<protein>
    <submittedName>
        <fullName evidence="2">Uncharacterized protein</fullName>
    </submittedName>
</protein>
<dbReference type="Pfam" id="PF12442">
    <property type="entry name" value="DUF3681"/>
    <property type="match status" value="1"/>
</dbReference>
<evidence type="ECO:0000256" key="1">
    <source>
        <dbReference type="SAM" id="Phobius"/>
    </source>
</evidence>
<sequence length="112" mass="11637">MAVAIALRQKEAHGSASMFRQATLAGLATVSMAIASHWPCRPSCRLQAGSTATPTRSRSRAPSLPGWRAGVLAAVWVSSNPSARRAAGRKLTYASVGPLAVVAGLLLASLLW</sequence>
<keyword evidence="1" id="KW-0812">Transmembrane</keyword>
<keyword evidence="3" id="KW-1185">Reference proteome</keyword>
<evidence type="ECO:0000313" key="2">
    <source>
        <dbReference type="EMBL" id="KAG2595700.1"/>
    </source>
</evidence>
<gene>
    <name evidence="2" type="ORF">PVAP13_5KG111787</name>
</gene>
<dbReference type="InterPro" id="IPR022149">
    <property type="entry name" value="DUF3681"/>
</dbReference>
<name>A0A8T0SBS1_PANVG</name>